<dbReference type="RefSeq" id="WP_027829008.1">
    <property type="nucleotide sequence ID" value="NZ_AUEH01000037.1"/>
</dbReference>
<gene>
    <name evidence="3" type="ORF">FC91_GL002666</name>
</gene>
<dbReference type="PIRSF" id="PIRSF000883">
    <property type="entry name" value="Pesterase_MJ0912"/>
    <property type="match status" value="1"/>
</dbReference>
<dbReference type="PANTHER" id="PTHR42850">
    <property type="entry name" value="METALLOPHOSPHOESTERASE"/>
    <property type="match status" value="1"/>
</dbReference>
<reference evidence="3 4" key="1">
    <citation type="journal article" date="2015" name="Genome Announc.">
        <title>Expanding the biotechnology potential of lactobacilli through comparative genomics of 213 strains and associated genera.</title>
        <authorList>
            <person name="Sun Z."/>
            <person name="Harris H.M."/>
            <person name="McCann A."/>
            <person name="Guo C."/>
            <person name="Argimon S."/>
            <person name="Zhang W."/>
            <person name="Yang X."/>
            <person name="Jeffery I.B."/>
            <person name="Cooney J.C."/>
            <person name="Kagawa T.F."/>
            <person name="Liu W."/>
            <person name="Song Y."/>
            <person name="Salvetti E."/>
            <person name="Wrobel A."/>
            <person name="Rasinkangas P."/>
            <person name="Parkhill J."/>
            <person name="Rea M.C."/>
            <person name="O'Sullivan O."/>
            <person name="Ritari J."/>
            <person name="Douillard F.P."/>
            <person name="Paul Ross R."/>
            <person name="Yang R."/>
            <person name="Briner A.E."/>
            <person name="Felis G.E."/>
            <person name="de Vos W.M."/>
            <person name="Barrangou R."/>
            <person name="Klaenhammer T.R."/>
            <person name="Caufield P.W."/>
            <person name="Cui Y."/>
            <person name="Zhang H."/>
            <person name="O'Toole P.W."/>
        </authorList>
    </citation>
    <scope>NUCLEOTIDE SEQUENCE [LARGE SCALE GENOMIC DNA]</scope>
    <source>
        <strain evidence="3 4">DSM 16991</strain>
    </source>
</reference>
<sequence>MSERIALLADVHGNATALEAVLADAKVHQATRYWFLGDMIMPGPGTENLFQLLADVDTEVILNGNWEEAFFDALTGDIYPDDPSDVYFVRLSEYLAEHLSAATIATMKKRPIAVTRQVASLTFGLTHNLPDHAGGHSLYPNQPQRNYDMLFANQHIDVAVFGHIHQQLLRYGSQGQLIINPGAVGQAYDPHAVLSTDHRAQYALVDVADNGINQVDMRRVPYDAEKELQLAKATDLPYLELYTKLRRHGHTFTHDDALLRQVNADHGYRQDVIDFAHRLHQN</sequence>
<dbReference type="SUPFAM" id="SSF56300">
    <property type="entry name" value="Metallo-dependent phosphatases"/>
    <property type="match status" value="1"/>
</dbReference>
<dbReference type="InterPro" id="IPR024654">
    <property type="entry name" value="Calcineurin-like_PHP_lpxH"/>
</dbReference>
<evidence type="ECO:0000256" key="1">
    <source>
        <dbReference type="ARBA" id="ARBA00008950"/>
    </source>
</evidence>
<dbReference type="Gene3D" id="3.60.21.10">
    <property type="match status" value="1"/>
</dbReference>
<comment type="caution">
    <text evidence="3">The sequence shown here is derived from an EMBL/GenBank/DDBJ whole genome shotgun (WGS) entry which is preliminary data.</text>
</comment>
<dbReference type="InterPro" id="IPR029052">
    <property type="entry name" value="Metallo-depent_PP-like"/>
</dbReference>
<dbReference type="GO" id="GO:0016791">
    <property type="term" value="F:phosphatase activity"/>
    <property type="evidence" value="ECO:0007669"/>
    <property type="project" value="TreeGrafter"/>
</dbReference>
<protein>
    <submittedName>
        <fullName evidence="3">Phosphoesterase-related protein</fullName>
    </submittedName>
</protein>
<comment type="similarity">
    <text evidence="1">Belongs to the metallophosphoesterase superfamily. YfcE family.</text>
</comment>
<evidence type="ECO:0000259" key="2">
    <source>
        <dbReference type="Pfam" id="PF12850"/>
    </source>
</evidence>
<dbReference type="GO" id="GO:0005737">
    <property type="term" value="C:cytoplasm"/>
    <property type="evidence" value="ECO:0007669"/>
    <property type="project" value="TreeGrafter"/>
</dbReference>
<dbReference type="OrthoDB" id="9813918at2"/>
<proteinExistence type="inferred from homology"/>
<dbReference type="PATRIC" id="fig|1122147.4.peg.2748"/>
<feature type="domain" description="Calcineurin-like phosphoesterase" evidence="2">
    <location>
        <begin position="4"/>
        <end position="208"/>
    </location>
</feature>
<evidence type="ECO:0000313" key="3">
    <source>
        <dbReference type="EMBL" id="KRM27321.1"/>
    </source>
</evidence>
<dbReference type="InterPro" id="IPR050126">
    <property type="entry name" value="Ap4A_hydrolase"/>
</dbReference>
<dbReference type="eggNOG" id="COG0639">
    <property type="taxonomic scope" value="Bacteria"/>
</dbReference>
<dbReference type="EMBL" id="AZFW01000051">
    <property type="protein sequence ID" value="KRM27321.1"/>
    <property type="molecule type" value="Genomic_DNA"/>
</dbReference>
<name>A0A0R1XHC8_9LACO</name>
<dbReference type="Proteomes" id="UP000050949">
    <property type="component" value="Unassembled WGS sequence"/>
</dbReference>
<dbReference type="InterPro" id="IPR011152">
    <property type="entry name" value="Pesterase_MJ0912"/>
</dbReference>
<dbReference type="Pfam" id="PF12850">
    <property type="entry name" value="Metallophos_2"/>
    <property type="match status" value="1"/>
</dbReference>
<dbReference type="AlphaFoldDB" id="A0A0R1XHC8"/>
<accession>A0A0R1XHC8</accession>
<organism evidence="3 4">
    <name type="scientific">Schleiferilactobacillus harbinensis DSM 16991</name>
    <dbReference type="NCBI Taxonomy" id="1122147"/>
    <lineage>
        <taxon>Bacteria</taxon>
        <taxon>Bacillati</taxon>
        <taxon>Bacillota</taxon>
        <taxon>Bacilli</taxon>
        <taxon>Lactobacillales</taxon>
        <taxon>Lactobacillaceae</taxon>
        <taxon>Schleiferilactobacillus</taxon>
    </lineage>
</organism>
<evidence type="ECO:0000313" key="4">
    <source>
        <dbReference type="Proteomes" id="UP000050949"/>
    </source>
</evidence>
<dbReference type="PANTHER" id="PTHR42850:SF2">
    <property type="entry name" value="BLL5683 PROTEIN"/>
    <property type="match status" value="1"/>
</dbReference>